<reference evidence="2" key="1">
    <citation type="submission" date="2022-03" db="EMBL/GenBank/DDBJ databases">
        <authorList>
            <person name="Sayadi A."/>
        </authorList>
    </citation>
    <scope>NUCLEOTIDE SEQUENCE</scope>
</reference>
<evidence type="ECO:0000313" key="3">
    <source>
        <dbReference type="Proteomes" id="UP001152888"/>
    </source>
</evidence>
<feature type="region of interest" description="Disordered" evidence="1">
    <location>
        <begin position="39"/>
        <end position="58"/>
    </location>
</feature>
<dbReference type="EMBL" id="CAKOFQ010006692">
    <property type="protein sequence ID" value="CAH1961176.1"/>
    <property type="molecule type" value="Genomic_DNA"/>
</dbReference>
<comment type="caution">
    <text evidence="2">The sequence shown here is derived from an EMBL/GenBank/DDBJ whole genome shotgun (WGS) entry which is preliminary data.</text>
</comment>
<organism evidence="2 3">
    <name type="scientific">Acanthoscelides obtectus</name>
    <name type="common">Bean weevil</name>
    <name type="synonym">Bruchus obtectus</name>
    <dbReference type="NCBI Taxonomy" id="200917"/>
    <lineage>
        <taxon>Eukaryota</taxon>
        <taxon>Metazoa</taxon>
        <taxon>Ecdysozoa</taxon>
        <taxon>Arthropoda</taxon>
        <taxon>Hexapoda</taxon>
        <taxon>Insecta</taxon>
        <taxon>Pterygota</taxon>
        <taxon>Neoptera</taxon>
        <taxon>Endopterygota</taxon>
        <taxon>Coleoptera</taxon>
        <taxon>Polyphaga</taxon>
        <taxon>Cucujiformia</taxon>
        <taxon>Chrysomeloidea</taxon>
        <taxon>Chrysomelidae</taxon>
        <taxon>Bruchinae</taxon>
        <taxon>Bruchini</taxon>
        <taxon>Acanthoscelides</taxon>
    </lineage>
</organism>
<proteinExistence type="predicted"/>
<name>A0A9P0NZU1_ACAOB</name>
<evidence type="ECO:0000313" key="2">
    <source>
        <dbReference type="EMBL" id="CAH1961176.1"/>
    </source>
</evidence>
<gene>
    <name evidence="2" type="ORF">ACAOBT_LOCUS4014</name>
</gene>
<accession>A0A9P0NZU1</accession>
<sequence length="106" mass="12195">MQHAHILAPPTRTAGWYLRVRQSETIYHLRTITTSMAKRNISPGTGLEPAQRTAADQETDTLTHAANRGPVQKVRELFPSDYAQRVELNVEKVRRMKLFSQHLMDR</sequence>
<protein>
    <submittedName>
        <fullName evidence="2">Uncharacterized protein</fullName>
    </submittedName>
</protein>
<dbReference type="AlphaFoldDB" id="A0A9P0NZU1"/>
<dbReference type="Proteomes" id="UP001152888">
    <property type="component" value="Unassembled WGS sequence"/>
</dbReference>
<keyword evidence="3" id="KW-1185">Reference proteome</keyword>
<evidence type="ECO:0000256" key="1">
    <source>
        <dbReference type="SAM" id="MobiDB-lite"/>
    </source>
</evidence>